<evidence type="ECO:0000313" key="5">
    <source>
        <dbReference type="Proteomes" id="UP000265431"/>
    </source>
</evidence>
<dbReference type="Proteomes" id="UP000265431">
    <property type="component" value="Unassembled WGS sequence"/>
</dbReference>
<evidence type="ECO:0000256" key="1">
    <source>
        <dbReference type="SAM" id="MobiDB-lite"/>
    </source>
</evidence>
<evidence type="ECO:0000259" key="2">
    <source>
        <dbReference type="Pfam" id="PF08666"/>
    </source>
</evidence>
<keyword evidence="5" id="KW-1185">Reference proteome</keyword>
<dbReference type="CDD" id="cd11614">
    <property type="entry name" value="SAF_CpaB_FlgA_like"/>
    <property type="match status" value="1"/>
</dbReference>
<dbReference type="InterPro" id="IPR013974">
    <property type="entry name" value="SAF"/>
</dbReference>
<feature type="region of interest" description="Disordered" evidence="1">
    <location>
        <begin position="250"/>
        <end position="292"/>
    </location>
</feature>
<proteinExistence type="predicted"/>
<organism evidence="4 5">
    <name type="scientific">Henriciella barbarensis</name>
    <dbReference type="NCBI Taxonomy" id="86342"/>
    <lineage>
        <taxon>Bacteria</taxon>
        <taxon>Pseudomonadati</taxon>
        <taxon>Pseudomonadota</taxon>
        <taxon>Alphaproteobacteria</taxon>
        <taxon>Hyphomonadales</taxon>
        <taxon>Hyphomonadaceae</taxon>
        <taxon>Henriciella</taxon>
    </lineage>
</organism>
<dbReference type="Pfam" id="PF08666">
    <property type="entry name" value="SAF"/>
    <property type="match status" value="1"/>
</dbReference>
<dbReference type="Pfam" id="PF16976">
    <property type="entry name" value="RcpC"/>
    <property type="match status" value="1"/>
</dbReference>
<reference evidence="4 5" key="1">
    <citation type="submission" date="2018-08" db="EMBL/GenBank/DDBJ databases">
        <title>Henriciella mobilis sp. nov., isolated from seawater.</title>
        <authorList>
            <person name="Cheng H."/>
            <person name="Wu Y.-H."/>
            <person name="Xu X.-W."/>
            <person name="Guo L.-L."/>
        </authorList>
    </citation>
    <scope>NUCLEOTIDE SEQUENCE [LARGE SCALE GENOMIC DNA]</scope>
    <source>
        <strain evidence="4 5">CCUG66934</strain>
    </source>
</reference>
<dbReference type="EMBL" id="QWGB01000008">
    <property type="protein sequence ID" value="RIJ21605.1"/>
    <property type="molecule type" value="Genomic_DNA"/>
</dbReference>
<protein>
    <submittedName>
        <fullName evidence="4">Flp pilus assembly protein CpaB</fullName>
    </submittedName>
</protein>
<dbReference type="InterPro" id="IPR031571">
    <property type="entry name" value="RcpC_dom"/>
</dbReference>
<dbReference type="AlphaFoldDB" id="A0A399QTU2"/>
<evidence type="ECO:0000259" key="3">
    <source>
        <dbReference type="Pfam" id="PF16976"/>
    </source>
</evidence>
<name>A0A399QTU2_9PROT</name>
<dbReference type="InterPro" id="IPR017592">
    <property type="entry name" value="Pilus_assmbl_Flp-typ_CpaB"/>
</dbReference>
<sequence>MSPIVSLVLSLVFGGAAVLGARLWLGGGDKDAAPAEMVETQPVVIETRDVLVAVRDIPRGVALDPAWFETEAIPVTDLPRGAFETRDELEETGLERPTLIEISSGEILSEKMLLAIGMRASLSSKIRPGMRAYTIQMTDVSGVAGFVLPGDMVDIIFMANDGAALVDDLPVRSGGASAEVLLQNIEVMALDLNDDVAGNDPSPFRTATLAVTLEQAQTLSVAGKSGTLSLALRGSADDAYEMAEAVRLRSPAPAPRQVASSPKPAAPRQPSGTQVAIIMGDQESKVRVPSSQ</sequence>
<evidence type="ECO:0000313" key="4">
    <source>
        <dbReference type="EMBL" id="RIJ21605.1"/>
    </source>
</evidence>
<dbReference type="NCBIfam" id="TIGR03177">
    <property type="entry name" value="pilus_cpaB"/>
    <property type="match status" value="1"/>
</dbReference>
<feature type="domain" description="SAF" evidence="2">
    <location>
        <begin position="49"/>
        <end position="112"/>
    </location>
</feature>
<gene>
    <name evidence="4" type="primary">cpaB</name>
    <name evidence="4" type="ORF">D1224_12640</name>
</gene>
<accession>A0A399QTU2</accession>
<comment type="caution">
    <text evidence="4">The sequence shown here is derived from an EMBL/GenBank/DDBJ whole genome shotgun (WGS) entry which is preliminary data.</text>
</comment>
<dbReference type="RefSeq" id="WP_119380324.1">
    <property type="nucleotide sequence ID" value="NZ_QWGB01000008.1"/>
</dbReference>
<feature type="domain" description="Flp pilus assembly protein RcpC/CpaB" evidence="3">
    <location>
        <begin position="121"/>
        <end position="233"/>
    </location>
</feature>